<name>A0A1T4Q504_9FIRM</name>
<evidence type="ECO:0000313" key="1">
    <source>
        <dbReference type="EMBL" id="SJZ98875.1"/>
    </source>
</evidence>
<dbReference type="AlphaFoldDB" id="A0A1T4Q504"/>
<evidence type="ECO:0008006" key="3">
    <source>
        <dbReference type="Google" id="ProtNLM"/>
    </source>
</evidence>
<sequence length="86" mass="9527">MATWVQLAADHHPECKIYARLNPADILLLDRIFEGHGSIGIVSTADGKQGLVVIHCTPDTRAEALELLRHCPFPVEILDSLLKNEE</sequence>
<dbReference type="InterPro" id="IPR036763">
    <property type="entry name" value="Put_dsDNA_mimic_sf"/>
</dbReference>
<evidence type="ECO:0000313" key="2">
    <source>
        <dbReference type="Proteomes" id="UP000189933"/>
    </source>
</evidence>
<accession>A0A1T4Q504</accession>
<proteinExistence type="predicted"/>
<dbReference type="Proteomes" id="UP000189933">
    <property type="component" value="Unassembled WGS sequence"/>
</dbReference>
<dbReference type="SUPFAM" id="SSF102816">
    <property type="entry name" value="Putative dsDNA mimic"/>
    <property type="match status" value="1"/>
</dbReference>
<dbReference type="InterPro" id="IPR032587">
    <property type="entry name" value="DUF4911"/>
</dbReference>
<dbReference type="Pfam" id="PF16256">
    <property type="entry name" value="DUF4911"/>
    <property type="match status" value="1"/>
</dbReference>
<protein>
    <recommendedName>
        <fullName evidence="3">DUF4911 domain-containing protein</fullName>
    </recommendedName>
</protein>
<gene>
    <name evidence="1" type="ORF">SAMN02745885_01532</name>
</gene>
<keyword evidence="2" id="KW-1185">Reference proteome</keyword>
<dbReference type="OrthoDB" id="2084209at2"/>
<organism evidence="1 2">
    <name type="scientific">Carboxydocella sporoproducens DSM 16521</name>
    <dbReference type="NCBI Taxonomy" id="1121270"/>
    <lineage>
        <taxon>Bacteria</taxon>
        <taxon>Bacillati</taxon>
        <taxon>Bacillota</taxon>
        <taxon>Clostridia</taxon>
        <taxon>Eubacteriales</taxon>
        <taxon>Clostridiales Family XVI. Incertae Sedis</taxon>
        <taxon>Carboxydocella</taxon>
    </lineage>
</organism>
<dbReference type="RefSeq" id="WP_078665597.1">
    <property type="nucleotide sequence ID" value="NZ_FUXM01000016.1"/>
</dbReference>
<dbReference type="EMBL" id="FUXM01000016">
    <property type="protein sequence ID" value="SJZ98875.1"/>
    <property type="molecule type" value="Genomic_DNA"/>
</dbReference>
<reference evidence="2" key="1">
    <citation type="submission" date="2017-02" db="EMBL/GenBank/DDBJ databases">
        <authorList>
            <person name="Varghese N."/>
            <person name="Submissions S."/>
        </authorList>
    </citation>
    <scope>NUCLEOTIDE SEQUENCE [LARGE SCALE GENOMIC DNA]</scope>
    <source>
        <strain evidence="2">DSM 16521</strain>
    </source>
</reference>